<accession>A0A221JXQ5</accession>
<dbReference type="AlphaFoldDB" id="A0A221JXQ5"/>
<dbReference type="Gene3D" id="2.30.30.40">
    <property type="entry name" value="SH3 Domains"/>
    <property type="match status" value="1"/>
</dbReference>
<dbReference type="RefSeq" id="WP_089419569.1">
    <property type="nucleotide sequence ID" value="NZ_CP022415.1"/>
</dbReference>
<evidence type="ECO:0000313" key="3">
    <source>
        <dbReference type="EMBL" id="ASM71519.1"/>
    </source>
</evidence>
<feature type="chain" id="PRO_5012103774" evidence="1">
    <location>
        <begin position="26"/>
        <end position="100"/>
    </location>
</feature>
<dbReference type="OrthoDB" id="8451772at2"/>
<dbReference type="Pfam" id="PF08239">
    <property type="entry name" value="SH3_3"/>
    <property type="match status" value="1"/>
</dbReference>
<dbReference type="KEGG" id="spse:SULPSESMR1_00688"/>
<name>A0A221JXQ5_9RHOB</name>
<proteinExistence type="predicted"/>
<dbReference type="InterPro" id="IPR003646">
    <property type="entry name" value="SH3-like_bac-type"/>
</dbReference>
<evidence type="ECO:0000256" key="1">
    <source>
        <dbReference type="SAM" id="SignalP"/>
    </source>
</evidence>
<protein>
    <submittedName>
        <fullName evidence="3">Bacterial SH3 domain protein</fullName>
    </submittedName>
</protein>
<keyword evidence="4" id="KW-1185">Reference proteome</keyword>
<evidence type="ECO:0000259" key="2">
    <source>
        <dbReference type="Pfam" id="PF08239"/>
    </source>
</evidence>
<dbReference type="EMBL" id="CP022415">
    <property type="protein sequence ID" value="ASM71519.1"/>
    <property type="molecule type" value="Genomic_DNA"/>
</dbReference>
<evidence type="ECO:0000313" key="4">
    <source>
        <dbReference type="Proteomes" id="UP000199754"/>
    </source>
</evidence>
<dbReference type="Proteomes" id="UP000199754">
    <property type="component" value="Chromosome"/>
</dbReference>
<reference evidence="3 4" key="1">
    <citation type="submission" date="2017-07" db="EMBL/GenBank/DDBJ databases">
        <title>Genome Sequence of Sulfitobacter pseudonitzschiae Strain SMR1 Isolated from a culture of the Diatom Skeletonema marinoi.</title>
        <authorList>
            <person name="Topel M."/>
            <person name="Pinder M.I.M."/>
            <person name="Johansson O.N."/>
            <person name="Kourtchenko O."/>
            <person name="Godhe A."/>
            <person name="Clarke A.K."/>
        </authorList>
    </citation>
    <scope>NUCLEOTIDE SEQUENCE [LARGE SCALE GENOMIC DNA]</scope>
    <source>
        <strain evidence="3 4">SMR1</strain>
    </source>
</reference>
<sequence length="100" mass="10616">MRKAIITACVAGAIGALSIATPALAGFSGRYVVARVEVDDMLKMRAGPGTGYKVILGLPNGTGVYVYKCIETGGTRWCKVALQQARGMTGFVSWAYLRKN</sequence>
<organism evidence="3 4">
    <name type="scientific">Pseudosulfitobacter pseudonitzschiae</name>
    <dbReference type="NCBI Taxonomy" id="1402135"/>
    <lineage>
        <taxon>Bacteria</taxon>
        <taxon>Pseudomonadati</taxon>
        <taxon>Pseudomonadota</taxon>
        <taxon>Alphaproteobacteria</taxon>
        <taxon>Rhodobacterales</taxon>
        <taxon>Roseobacteraceae</taxon>
        <taxon>Pseudosulfitobacter</taxon>
    </lineage>
</organism>
<keyword evidence="1" id="KW-0732">Signal</keyword>
<feature type="domain" description="SH3b" evidence="2">
    <location>
        <begin position="42"/>
        <end position="97"/>
    </location>
</feature>
<gene>
    <name evidence="3" type="ORF">SULPSESMR1_00688</name>
</gene>
<feature type="signal peptide" evidence="1">
    <location>
        <begin position="1"/>
        <end position="25"/>
    </location>
</feature>